<keyword evidence="1" id="KW-0472">Membrane</keyword>
<dbReference type="InterPro" id="IPR002849">
    <property type="entry name" value="DUF131"/>
</dbReference>
<dbReference type="NCBIfam" id="TIGR00304">
    <property type="entry name" value="TIGR00304 family membrane protein"/>
    <property type="match status" value="1"/>
</dbReference>
<keyword evidence="3" id="KW-1185">Reference proteome</keyword>
<evidence type="ECO:0000313" key="3">
    <source>
        <dbReference type="Proteomes" id="UP000009062"/>
    </source>
</evidence>
<dbReference type="Pfam" id="PF01998">
    <property type="entry name" value="DUF131"/>
    <property type="match status" value="1"/>
</dbReference>
<reference evidence="2 3" key="1">
    <citation type="journal article" date="2012" name="Stand. Genomic Sci.">
        <title>Complete genome sequence of Pyrobaculum oguniense.</title>
        <authorList>
            <person name="Bernick D.L."/>
            <person name="Karplus K."/>
            <person name="Lui L.M."/>
            <person name="Coker J.K."/>
            <person name="Murphy J.N."/>
            <person name="Chan P.P."/>
            <person name="Cozen A.E."/>
            <person name="Lowe T.M."/>
        </authorList>
    </citation>
    <scope>NUCLEOTIDE SEQUENCE [LARGE SCALE GENOMIC DNA]</scope>
    <source>
        <strain evidence="2 3">TE7</strain>
    </source>
</reference>
<keyword evidence="1" id="KW-0812">Transmembrane</keyword>
<keyword evidence="1" id="KW-1133">Transmembrane helix</keyword>
<dbReference type="HOGENOM" id="CLU_149108_3_1_2"/>
<dbReference type="eggNOG" id="arCOG02718">
    <property type="taxonomic scope" value="Archaea"/>
</dbReference>
<dbReference type="Proteomes" id="UP000009062">
    <property type="component" value="Chromosome"/>
</dbReference>
<dbReference type="EMBL" id="CP003316">
    <property type="protein sequence ID" value="AFA39916.1"/>
    <property type="molecule type" value="Genomic_DNA"/>
</dbReference>
<name>H6QAZ3_PYROT</name>
<dbReference type="AlphaFoldDB" id="H6QAZ3"/>
<accession>H6QAZ3</accession>
<dbReference type="STRING" id="698757.Pogu_1889"/>
<evidence type="ECO:0000313" key="2">
    <source>
        <dbReference type="EMBL" id="AFA39916.1"/>
    </source>
</evidence>
<dbReference type="KEGG" id="pog:Pogu_1889"/>
<protein>
    <submittedName>
        <fullName evidence="2">Membrane protein</fullName>
    </submittedName>
</protein>
<proteinExistence type="predicted"/>
<feature type="transmembrane region" description="Helical" evidence="1">
    <location>
        <begin position="6"/>
        <end position="27"/>
    </location>
</feature>
<sequence length="83" mass="8637">MDLVAFALILIFAGFALIVLSLLVAALRSGEEERGKAEAGGVVLIGPVPIVFGTSEGITKLTLILAVALTAMALLVFLLPIFR</sequence>
<evidence type="ECO:0000256" key="1">
    <source>
        <dbReference type="SAM" id="Phobius"/>
    </source>
</evidence>
<gene>
    <name evidence="2" type="ordered locus">Pogu_1889</name>
</gene>
<feature type="transmembrane region" description="Helical" evidence="1">
    <location>
        <begin position="61"/>
        <end position="82"/>
    </location>
</feature>
<organism evidence="2 3">
    <name type="scientific">Pyrobaculum oguniense (strain DSM 13380 / JCM 10595 / TE7)</name>
    <dbReference type="NCBI Taxonomy" id="698757"/>
    <lineage>
        <taxon>Archaea</taxon>
        <taxon>Thermoproteota</taxon>
        <taxon>Thermoprotei</taxon>
        <taxon>Thermoproteales</taxon>
        <taxon>Thermoproteaceae</taxon>
        <taxon>Pyrobaculum</taxon>
    </lineage>
</organism>
<feature type="transmembrane region" description="Helical" evidence="1">
    <location>
        <begin position="39"/>
        <end position="55"/>
    </location>
</feature>